<keyword evidence="2" id="KW-1185">Reference proteome</keyword>
<sequence>MTEQTMQQNPDGSWTEATPLTLTDSFDVEVTGRGPFEWEAWIGMRRVAAGRARTRLGLQIALLRARRKHT</sequence>
<proteinExistence type="predicted"/>
<dbReference type="AlphaFoldDB" id="A0A7U3VRR7"/>
<dbReference type="RefSeq" id="WP_202237004.1">
    <property type="nucleotide sequence ID" value="NZ_AP018365.1"/>
</dbReference>
<evidence type="ECO:0000313" key="2">
    <source>
        <dbReference type="Proteomes" id="UP000595703"/>
    </source>
</evidence>
<organism evidence="1 2">
    <name type="scientific">Actinacidiphila reveromycinica</name>
    <dbReference type="NCBI Taxonomy" id="659352"/>
    <lineage>
        <taxon>Bacteria</taxon>
        <taxon>Bacillati</taxon>
        <taxon>Actinomycetota</taxon>
        <taxon>Actinomycetes</taxon>
        <taxon>Kitasatosporales</taxon>
        <taxon>Streptomycetaceae</taxon>
        <taxon>Actinacidiphila</taxon>
    </lineage>
</organism>
<gene>
    <name evidence="1" type="ORF">RVR_8291</name>
</gene>
<evidence type="ECO:0000313" key="1">
    <source>
        <dbReference type="EMBL" id="BBB01054.1"/>
    </source>
</evidence>
<dbReference type="KEGG" id="arev:RVR_8291"/>
<accession>A0A7U3VRR7</accession>
<dbReference type="Proteomes" id="UP000595703">
    <property type="component" value="Chromosome"/>
</dbReference>
<dbReference type="EMBL" id="AP018365">
    <property type="protein sequence ID" value="BBB01054.1"/>
    <property type="molecule type" value="Genomic_DNA"/>
</dbReference>
<reference evidence="1 2" key="1">
    <citation type="journal article" date="2010" name="J. Bacteriol.">
        <title>Biochemical characterization of a novel indole prenyltransferase from Streptomyces sp. SN-593.</title>
        <authorList>
            <person name="Takahashi S."/>
            <person name="Takagi H."/>
            <person name="Toyoda A."/>
            <person name="Uramoto M."/>
            <person name="Nogawa T."/>
            <person name="Ueki M."/>
            <person name="Sakaki Y."/>
            <person name="Osada H."/>
        </authorList>
    </citation>
    <scope>NUCLEOTIDE SEQUENCE [LARGE SCALE GENOMIC DNA]</scope>
    <source>
        <strain evidence="1 2">SN-593</strain>
    </source>
</reference>
<name>A0A7U3VRR7_9ACTN</name>
<reference evidence="1 2" key="2">
    <citation type="journal article" date="2011" name="J. Antibiot.">
        <title>Furaquinocins I and J: novel polyketide isoprenoid hybrid compounds from Streptomyces reveromyceticus SN-593.</title>
        <authorList>
            <person name="Panthee S."/>
            <person name="Takahashi S."/>
            <person name="Takagi H."/>
            <person name="Nogawa T."/>
            <person name="Oowada E."/>
            <person name="Uramoto M."/>
            <person name="Osada H."/>
        </authorList>
    </citation>
    <scope>NUCLEOTIDE SEQUENCE [LARGE SCALE GENOMIC DNA]</scope>
    <source>
        <strain evidence="1 2">SN-593</strain>
    </source>
</reference>
<reference evidence="1 2" key="3">
    <citation type="journal article" date="2011" name="Nat. Chem. Biol.">
        <title>Reveromycin A biosynthesis uses RevG and RevJ for stereospecific spiroacetal formation.</title>
        <authorList>
            <person name="Takahashi S."/>
            <person name="Toyoda A."/>
            <person name="Sekiyama Y."/>
            <person name="Takagi H."/>
            <person name="Nogawa T."/>
            <person name="Uramoto M."/>
            <person name="Suzuki R."/>
            <person name="Koshino H."/>
            <person name="Kumano T."/>
            <person name="Panthee S."/>
            <person name="Dairi T."/>
            <person name="Ishikawa J."/>
            <person name="Ikeda H."/>
            <person name="Sakaki Y."/>
            <person name="Osada H."/>
        </authorList>
    </citation>
    <scope>NUCLEOTIDE SEQUENCE [LARGE SCALE GENOMIC DNA]</scope>
    <source>
        <strain evidence="1 2">SN-593</strain>
    </source>
</reference>
<protein>
    <submittedName>
        <fullName evidence="1">Uncharacterized protein</fullName>
    </submittedName>
</protein>
<reference evidence="1 2" key="4">
    <citation type="journal article" date="2020" name="Sci. Rep.">
        <title>beta-carboline chemical signals induce reveromycin production through a LuxR family regulator in Streptomyces sp. SN-593.</title>
        <authorList>
            <person name="Panthee S."/>
            <person name="Kito N."/>
            <person name="Hayashi T."/>
            <person name="Shimizu T."/>
            <person name="Ishikawa J."/>
            <person name="Hamamoto H."/>
            <person name="Osada H."/>
            <person name="Takahashi S."/>
        </authorList>
    </citation>
    <scope>NUCLEOTIDE SEQUENCE [LARGE SCALE GENOMIC DNA]</scope>
    <source>
        <strain evidence="1 2">SN-593</strain>
    </source>
</reference>